<reference evidence="2 3" key="1">
    <citation type="submission" date="2021-08" db="EMBL/GenBank/DDBJ databases">
        <title>Nocardioides bacterium WL0053 sp. nov., isolated from the sediment.</title>
        <authorList>
            <person name="Wang L."/>
            <person name="Zhang D."/>
            <person name="Zhang A."/>
        </authorList>
    </citation>
    <scope>NUCLEOTIDE SEQUENCE [LARGE SCALE GENOMIC DNA]</scope>
    <source>
        <strain evidence="2 3">WL0053</strain>
    </source>
</reference>
<evidence type="ECO:0000259" key="1">
    <source>
        <dbReference type="PROSITE" id="PS51725"/>
    </source>
</evidence>
<dbReference type="GO" id="GO:0004497">
    <property type="term" value="F:monooxygenase activity"/>
    <property type="evidence" value="ECO:0007669"/>
    <property type="project" value="UniProtKB-KW"/>
</dbReference>
<keyword evidence="2" id="KW-0503">Monooxygenase</keyword>
<keyword evidence="3" id="KW-1185">Reference proteome</keyword>
<dbReference type="PROSITE" id="PS51725">
    <property type="entry name" value="ABM"/>
    <property type="match status" value="1"/>
</dbReference>
<keyword evidence="2" id="KW-0560">Oxidoreductase</keyword>
<evidence type="ECO:0000313" key="2">
    <source>
        <dbReference type="EMBL" id="MBY9074613.1"/>
    </source>
</evidence>
<accession>A0ABS7RHT9</accession>
<name>A0ABS7RHT9_9ACTN</name>
<dbReference type="InterPro" id="IPR007138">
    <property type="entry name" value="ABM_dom"/>
</dbReference>
<dbReference type="RefSeq" id="WP_221024264.1">
    <property type="nucleotide sequence ID" value="NZ_JAIEZQ010000001.1"/>
</dbReference>
<evidence type="ECO:0000313" key="3">
    <source>
        <dbReference type="Proteomes" id="UP000754710"/>
    </source>
</evidence>
<feature type="domain" description="ABM" evidence="1">
    <location>
        <begin position="2"/>
        <end position="91"/>
    </location>
</feature>
<dbReference type="Gene3D" id="3.30.70.100">
    <property type="match status" value="1"/>
</dbReference>
<comment type="caution">
    <text evidence="2">The sequence shown here is derived from an EMBL/GenBank/DDBJ whole genome shotgun (WGS) entry which is preliminary data.</text>
</comment>
<dbReference type="Proteomes" id="UP000754710">
    <property type="component" value="Unassembled WGS sequence"/>
</dbReference>
<gene>
    <name evidence="2" type="ORF">K1X13_07250</name>
</gene>
<dbReference type="Pfam" id="PF03992">
    <property type="entry name" value="ABM"/>
    <property type="match status" value="1"/>
</dbReference>
<dbReference type="InterPro" id="IPR011008">
    <property type="entry name" value="Dimeric_a/b-barrel"/>
</dbReference>
<protein>
    <submittedName>
        <fullName evidence="2">Antibiotic biosynthesis monooxygenase</fullName>
    </submittedName>
</protein>
<dbReference type="EMBL" id="JAIEZQ010000001">
    <property type="protein sequence ID" value="MBY9074613.1"/>
    <property type="molecule type" value="Genomic_DNA"/>
</dbReference>
<dbReference type="SUPFAM" id="SSF54909">
    <property type="entry name" value="Dimeric alpha+beta barrel"/>
    <property type="match status" value="1"/>
</dbReference>
<proteinExistence type="predicted"/>
<organism evidence="2 3">
    <name type="scientific">Nocardioides jiangsuensis</name>
    <dbReference type="NCBI Taxonomy" id="2866161"/>
    <lineage>
        <taxon>Bacteria</taxon>
        <taxon>Bacillati</taxon>
        <taxon>Actinomycetota</taxon>
        <taxon>Actinomycetes</taxon>
        <taxon>Propionibacteriales</taxon>
        <taxon>Nocardioidaceae</taxon>
        <taxon>Nocardioides</taxon>
    </lineage>
</organism>
<sequence>MFMLHGRLAARPGKRDELLALLAEGEHDARMPGCRLYLVAIDETDADGVWVTEVWESEDAHRASLQLQRVRDQIARATPILDIAGFKRQQLDARAGIPN</sequence>